<protein>
    <submittedName>
        <fullName evidence="1">Uncharacterized protein</fullName>
    </submittedName>
</protein>
<reference evidence="1 2" key="1">
    <citation type="submission" date="2020-07" db="EMBL/GenBank/DDBJ databases">
        <authorList>
            <person name="Feng H."/>
        </authorList>
    </citation>
    <scope>NUCLEOTIDE SEQUENCE [LARGE SCALE GENOMIC DNA]</scope>
    <source>
        <strain evidence="2">s-10</strain>
    </source>
</reference>
<keyword evidence="2" id="KW-1185">Reference proteome</keyword>
<gene>
    <name evidence="1" type="ORF">H1191_13365</name>
</gene>
<sequence>MKREARHFNGEKFTSFILEEASDLEKPVFVTYAGRNSPLQFYGRVSTINPYEG</sequence>
<dbReference type="Proteomes" id="UP000535491">
    <property type="component" value="Unassembled WGS sequence"/>
</dbReference>
<comment type="caution">
    <text evidence="1">The sequence shown here is derived from an EMBL/GenBank/DDBJ whole genome shotgun (WGS) entry which is preliminary data.</text>
</comment>
<dbReference type="RefSeq" id="WP_181752598.1">
    <property type="nucleotide sequence ID" value="NZ_JACEIQ010000014.1"/>
</dbReference>
<name>A0A7W1WSK5_9BACL</name>
<evidence type="ECO:0000313" key="1">
    <source>
        <dbReference type="EMBL" id="MBA4495295.1"/>
    </source>
</evidence>
<accession>A0A7W1WSK5</accession>
<organism evidence="1 2">
    <name type="scientific">Paenactinomyces guangxiensis</name>
    <dbReference type="NCBI Taxonomy" id="1490290"/>
    <lineage>
        <taxon>Bacteria</taxon>
        <taxon>Bacillati</taxon>
        <taxon>Bacillota</taxon>
        <taxon>Bacilli</taxon>
        <taxon>Bacillales</taxon>
        <taxon>Thermoactinomycetaceae</taxon>
        <taxon>Paenactinomyces</taxon>
    </lineage>
</organism>
<dbReference type="EMBL" id="JACEIQ010000014">
    <property type="protein sequence ID" value="MBA4495295.1"/>
    <property type="molecule type" value="Genomic_DNA"/>
</dbReference>
<proteinExistence type="predicted"/>
<evidence type="ECO:0000313" key="2">
    <source>
        <dbReference type="Proteomes" id="UP000535491"/>
    </source>
</evidence>
<dbReference type="AlphaFoldDB" id="A0A7W1WSK5"/>